<name>K6W8T8_9ACTN</name>
<feature type="transmembrane region" description="Helical" evidence="1">
    <location>
        <begin position="106"/>
        <end position="133"/>
    </location>
</feature>
<proteinExistence type="predicted"/>
<dbReference type="eggNOG" id="ENOG5031W3D">
    <property type="taxonomic scope" value="Bacteria"/>
</dbReference>
<dbReference type="EMBL" id="BAHC01000085">
    <property type="protein sequence ID" value="GAB90161.1"/>
    <property type="molecule type" value="Genomic_DNA"/>
</dbReference>
<keyword evidence="1" id="KW-0472">Membrane</keyword>
<evidence type="ECO:0000256" key="1">
    <source>
        <dbReference type="SAM" id="Phobius"/>
    </source>
</evidence>
<comment type="caution">
    <text evidence="2">The sequence shown here is derived from an EMBL/GenBank/DDBJ whole genome shotgun (WGS) entry which is preliminary data.</text>
</comment>
<dbReference type="STRING" id="1108045.GORHZ_085_00280"/>
<feature type="transmembrane region" description="Helical" evidence="1">
    <location>
        <begin position="81"/>
        <end position="100"/>
    </location>
</feature>
<organism evidence="2 3">
    <name type="scientific">Gordonia rhizosphera NBRC 16068</name>
    <dbReference type="NCBI Taxonomy" id="1108045"/>
    <lineage>
        <taxon>Bacteria</taxon>
        <taxon>Bacillati</taxon>
        <taxon>Actinomycetota</taxon>
        <taxon>Actinomycetes</taxon>
        <taxon>Mycobacteriales</taxon>
        <taxon>Gordoniaceae</taxon>
        <taxon>Gordonia</taxon>
    </lineage>
</organism>
<keyword evidence="1" id="KW-1133">Transmembrane helix</keyword>
<keyword evidence="1" id="KW-0812">Transmembrane</keyword>
<dbReference type="OrthoDB" id="4374395at2"/>
<gene>
    <name evidence="2" type="ORF">GORHZ_085_00280</name>
</gene>
<dbReference type="Proteomes" id="UP000008363">
    <property type="component" value="Unassembled WGS sequence"/>
</dbReference>
<sequence>MTTATPPALLAGEVVRYQGQFTPHLILTHIKTTVTITDRRVIVHDPHLLFGFIPHGYIQHEAPLRHISQISSGNATSGRHIFYGVGLVIVALWMFTTDFLGGPFMILQVLLGLVFLIMAALLFFTASTTGIFFHSTGGGRLVAAGSRSELPEIQRAGHEIGQLLFS</sequence>
<keyword evidence="3" id="KW-1185">Reference proteome</keyword>
<protein>
    <submittedName>
        <fullName evidence="2">Uncharacterized protein</fullName>
    </submittedName>
</protein>
<reference evidence="2 3" key="1">
    <citation type="submission" date="2012-08" db="EMBL/GenBank/DDBJ databases">
        <title>Whole genome shotgun sequence of Gordonia rhizosphera NBRC 16068.</title>
        <authorList>
            <person name="Takarada H."/>
            <person name="Isaki S."/>
            <person name="Hosoyama A."/>
            <person name="Tsuchikane K."/>
            <person name="Katsumata H."/>
            <person name="Baba S."/>
            <person name="Ohji S."/>
            <person name="Yamazaki S."/>
            <person name="Fujita N."/>
        </authorList>
    </citation>
    <scope>NUCLEOTIDE SEQUENCE [LARGE SCALE GENOMIC DNA]</scope>
    <source>
        <strain evidence="2 3">NBRC 16068</strain>
    </source>
</reference>
<dbReference type="RefSeq" id="WP_006332783.1">
    <property type="nucleotide sequence ID" value="NZ_BAHC01000085.1"/>
</dbReference>
<evidence type="ECO:0000313" key="2">
    <source>
        <dbReference type="EMBL" id="GAB90161.1"/>
    </source>
</evidence>
<evidence type="ECO:0000313" key="3">
    <source>
        <dbReference type="Proteomes" id="UP000008363"/>
    </source>
</evidence>
<accession>K6W8T8</accession>
<dbReference type="AlphaFoldDB" id="K6W8T8"/>